<comment type="caution">
    <text evidence="2">The sequence shown here is derived from an EMBL/GenBank/DDBJ whole genome shotgun (WGS) entry which is preliminary data.</text>
</comment>
<dbReference type="Gene3D" id="3.30.1360.120">
    <property type="entry name" value="Probable tRNA modification gtpase trme, domain 1"/>
    <property type="match status" value="1"/>
</dbReference>
<evidence type="ECO:0000313" key="2">
    <source>
        <dbReference type="EMBL" id="MEK8033980.1"/>
    </source>
</evidence>
<name>A0ABU9BZH6_9BURK</name>
<dbReference type="PANTHER" id="PTHR22602:SF0">
    <property type="entry name" value="TRANSFERASE CAF17, MITOCHONDRIAL-RELATED"/>
    <property type="match status" value="1"/>
</dbReference>
<evidence type="ECO:0000313" key="3">
    <source>
        <dbReference type="Proteomes" id="UP001371218"/>
    </source>
</evidence>
<sequence length="312" mass="32745">MEGAVRLENWGVIRAQGADAASFLQGQLTADVASLLSNSVPPRATLAGYCTPKGRLQASFIIWSPGPEELLLACSADLLPATLKRLSMFVLRAKCKLSDASADWPLWGLAGDAAASWLGDRQPATAWTVHAAAEAQVVRLPDGAGQVRCLLAQRADAPTPPLAPLPEPAWRWLEAASGVARISTPTIDQFVPQMVNFELVGGVNFKKGCYPGQEVVARSQYRGTLKRRAMLLALPANAPIMAPGQEVFHDADPGQPAGMVALAGQSPQGDQLGLVEVKLALANGPGSFHLGSVDGPALSPRALPYPLPADQG</sequence>
<keyword evidence="3" id="KW-1185">Reference proteome</keyword>
<dbReference type="InterPro" id="IPR045179">
    <property type="entry name" value="YgfZ/GcvT"/>
</dbReference>
<protein>
    <submittedName>
        <fullName evidence="2">Folate-binding protein</fullName>
    </submittedName>
</protein>
<dbReference type="Proteomes" id="UP001371218">
    <property type="component" value="Unassembled WGS sequence"/>
</dbReference>
<gene>
    <name evidence="2" type="ORF">AACH06_24405</name>
</gene>
<dbReference type="RefSeq" id="WP_341428402.1">
    <property type="nucleotide sequence ID" value="NZ_JBBUTG010000023.1"/>
</dbReference>
<dbReference type="InterPro" id="IPR027266">
    <property type="entry name" value="TrmE/GcvT-like"/>
</dbReference>
<proteinExistence type="predicted"/>
<reference evidence="2 3" key="1">
    <citation type="submission" date="2024-04" db="EMBL/GenBank/DDBJ databases">
        <title>Novel species of the genus Ideonella isolated from streams.</title>
        <authorList>
            <person name="Lu H."/>
        </authorList>
    </citation>
    <scope>NUCLEOTIDE SEQUENCE [LARGE SCALE GENOMIC DNA]</scope>
    <source>
        <strain evidence="2 3">DXS29W</strain>
    </source>
</reference>
<dbReference type="EMBL" id="JBBUTG010000023">
    <property type="protein sequence ID" value="MEK8033980.1"/>
    <property type="molecule type" value="Genomic_DNA"/>
</dbReference>
<dbReference type="InterPro" id="IPR017703">
    <property type="entry name" value="YgfZ/GCV_T_CS"/>
</dbReference>
<keyword evidence="1" id="KW-0809">Transit peptide</keyword>
<organism evidence="2 3">
    <name type="scientific">Ideonella lacteola</name>
    <dbReference type="NCBI Taxonomy" id="2984193"/>
    <lineage>
        <taxon>Bacteria</taxon>
        <taxon>Pseudomonadati</taxon>
        <taxon>Pseudomonadota</taxon>
        <taxon>Betaproteobacteria</taxon>
        <taxon>Burkholderiales</taxon>
        <taxon>Sphaerotilaceae</taxon>
        <taxon>Ideonella</taxon>
    </lineage>
</organism>
<dbReference type="NCBIfam" id="TIGR03317">
    <property type="entry name" value="ygfZ_signature"/>
    <property type="match status" value="1"/>
</dbReference>
<accession>A0ABU9BZH6</accession>
<dbReference type="SUPFAM" id="SSF103025">
    <property type="entry name" value="Folate-binding domain"/>
    <property type="match status" value="1"/>
</dbReference>
<evidence type="ECO:0000256" key="1">
    <source>
        <dbReference type="ARBA" id="ARBA00022946"/>
    </source>
</evidence>
<dbReference type="PANTHER" id="PTHR22602">
    <property type="entry name" value="TRANSFERASE CAF17, MITOCHONDRIAL-RELATED"/>
    <property type="match status" value="1"/>
</dbReference>